<dbReference type="WBParaSite" id="PS1159_v2.g7133.t1">
    <property type="protein sequence ID" value="PS1159_v2.g7133.t1"/>
    <property type="gene ID" value="PS1159_v2.g7133"/>
</dbReference>
<evidence type="ECO:0000313" key="1">
    <source>
        <dbReference type="Proteomes" id="UP000887580"/>
    </source>
</evidence>
<proteinExistence type="predicted"/>
<reference evidence="2" key="1">
    <citation type="submission" date="2022-11" db="UniProtKB">
        <authorList>
            <consortium name="WormBaseParasite"/>
        </authorList>
    </citation>
    <scope>IDENTIFICATION</scope>
</reference>
<evidence type="ECO:0000313" key="2">
    <source>
        <dbReference type="WBParaSite" id="PS1159_v2.g7133.t1"/>
    </source>
</evidence>
<accession>A0AC35GQG2</accession>
<organism evidence="1 2">
    <name type="scientific">Panagrolaimus sp. PS1159</name>
    <dbReference type="NCBI Taxonomy" id="55785"/>
    <lineage>
        <taxon>Eukaryota</taxon>
        <taxon>Metazoa</taxon>
        <taxon>Ecdysozoa</taxon>
        <taxon>Nematoda</taxon>
        <taxon>Chromadorea</taxon>
        <taxon>Rhabditida</taxon>
        <taxon>Tylenchina</taxon>
        <taxon>Panagrolaimomorpha</taxon>
        <taxon>Panagrolaimoidea</taxon>
        <taxon>Panagrolaimidae</taxon>
        <taxon>Panagrolaimus</taxon>
    </lineage>
</organism>
<dbReference type="Proteomes" id="UP000887580">
    <property type="component" value="Unplaced"/>
</dbReference>
<protein>
    <submittedName>
        <fullName evidence="2">Uncharacterized protein</fullName>
    </submittedName>
</protein>
<sequence>MSKSELCYPPFKAKIELFDHSTIFPDTLLDSLTINKSDKYSFTWTDHRFFVVDPILKIFVECFDGTIFEQDYDFTHLESQPKIISQNVKVTMKYE</sequence>
<name>A0AC35GQG2_9BILA</name>